<feature type="compositionally biased region" description="Low complexity" evidence="1">
    <location>
        <begin position="89"/>
        <end position="102"/>
    </location>
</feature>
<feature type="region of interest" description="Disordered" evidence="1">
    <location>
        <begin position="1"/>
        <end position="40"/>
    </location>
</feature>
<feature type="compositionally biased region" description="Polar residues" evidence="1">
    <location>
        <begin position="126"/>
        <end position="135"/>
    </location>
</feature>
<gene>
    <name evidence="2" type="ORF">SHKM778_52410</name>
</gene>
<evidence type="ECO:0000256" key="1">
    <source>
        <dbReference type="SAM" id="MobiDB-lite"/>
    </source>
</evidence>
<reference evidence="2" key="2">
    <citation type="submission" date="2024-07" db="EMBL/GenBank/DDBJ databases">
        <title>Streptomyces haneummycinica sp. nov., a new antibiotic-producing actinobacterium isolated from marine sediment.</title>
        <authorList>
            <person name="Uemura M."/>
            <person name="Hamada M."/>
            <person name="Hirano S."/>
            <person name="Kobayashi K."/>
            <person name="Ohshiro T."/>
            <person name="Kobayashi T."/>
            <person name="Terahara T."/>
        </authorList>
    </citation>
    <scope>NUCLEOTIDE SEQUENCE</scope>
    <source>
        <strain evidence="2">KM77-8</strain>
    </source>
</reference>
<reference evidence="2" key="1">
    <citation type="submission" date="2024-06" db="EMBL/GenBank/DDBJ databases">
        <authorList>
            <consortium name="consrtm"/>
            <person name="Uemura M."/>
            <person name="Terahara T."/>
        </authorList>
    </citation>
    <scope>NUCLEOTIDE SEQUENCE</scope>
    <source>
        <strain evidence="2">KM77-8</strain>
    </source>
</reference>
<protein>
    <submittedName>
        <fullName evidence="2">Uncharacterized protein</fullName>
    </submittedName>
</protein>
<sequence>MSCSAAPRIGGCRERLAGARSVTRDTPRGLPPGDRRDGTTPVITELAADAVTHAAPRCAGVPDIGQRFRRAPTRLPPGVTDSDSHPSVRTPAPAPARGARPGTARRRRPGRDPGPDPAPPRGTTAWSRTSTRPPI</sequence>
<organism evidence="2">
    <name type="scientific">Streptomyces haneummycinicus</name>
    <dbReference type="NCBI Taxonomy" id="3074435"/>
    <lineage>
        <taxon>Bacteria</taxon>
        <taxon>Bacillati</taxon>
        <taxon>Actinomycetota</taxon>
        <taxon>Actinomycetes</taxon>
        <taxon>Kitasatosporales</taxon>
        <taxon>Streptomycetaceae</taxon>
        <taxon>Streptomyces</taxon>
    </lineage>
</organism>
<evidence type="ECO:0000313" key="2">
    <source>
        <dbReference type="EMBL" id="BFO18853.1"/>
    </source>
</evidence>
<dbReference type="AlphaFoldDB" id="A0AAT9HMW3"/>
<name>A0AAT9HMW3_9ACTN</name>
<accession>A0AAT9HMW3</accession>
<dbReference type="EMBL" id="AP035768">
    <property type="protein sequence ID" value="BFO18853.1"/>
    <property type="molecule type" value="Genomic_DNA"/>
</dbReference>
<feature type="region of interest" description="Disordered" evidence="1">
    <location>
        <begin position="62"/>
        <end position="135"/>
    </location>
</feature>
<proteinExistence type="predicted"/>
<feature type="compositionally biased region" description="Basic and acidic residues" evidence="1">
    <location>
        <begin position="11"/>
        <end position="38"/>
    </location>
</feature>